<keyword evidence="2" id="KW-1185">Reference proteome</keyword>
<organism evidence="1 2">
    <name type="scientific">Ferrimicrobium acidiphilum DSM 19497</name>
    <dbReference type="NCBI Taxonomy" id="1121877"/>
    <lineage>
        <taxon>Bacteria</taxon>
        <taxon>Bacillati</taxon>
        <taxon>Actinomycetota</taxon>
        <taxon>Acidimicrobiia</taxon>
        <taxon>Acidimicrobiales</taxon>
        <taxon>Acidimicrobiaceae</taxon>
        <taxon>Ferrimicrobium</taxon>
    </lineage>
</organism>
<accession>A0A0D8FW93</accession>
<reference evidence="1 2" key="1">
    <citation type="submission" date="2015-01" db="EMBL/GenBank/DDBJ databases">
        <title>Draft genome of the acidophilic iron oxidizer Ferrimicrobium acidiphilum strain T23.</title>
        <authorList>
            <person name="Poehlein A."/>
            <person name="Eisen S."/>
            <person name="Schloemann M."/>
            <person name="Johnson B.D."/>
            <person name="Daniel R."/>
            <person name="Muehling M."/>
        </authorList>
    </citation>
    <scope>NUCLEOTIDE SEQUENCE [LARGE SCALE GENOMIC DNA]</scope>
    <source>
        <strain evidence="1 2">T23</strain>
    </source>
</reference>
<protein>
    <submittedName>
        <fullName evidence="1">Uncharacterized protein</fullName>
    </submittedName>
</protein>
<dbReference type="eggNOG" id="ENOG5031DEV">
    <property type="taxonomic scope" value="Bacteria"/>
</dbReference>
<dbReference type="GeneID" id="78371967"/>
<comment type="caution">
    <text evidence="1">The sequence shown here is derived from an EMBL/GenBank/DDBJ whole genome shotgun (WGS) entry which is preliminary data.</text>
</comment>
<dbReference type="EMBL" id="JXUW01000004">
    <property type="protein sequence ID" value="KJE77555.1"/>
    <property type="molecule type" value="Genomic_DNA"/>
</dbReference>
<dbReference type="Proteomes" id="UP000032336">
    <property type="component" value="Unassembled WGS sequence"/>
</dbReference>
<dbReference type="RefSeq" id="WP_035388598.1">
    <property type="nucleotide sequence ID" value="NZ_JQKF01000003.1"/>
</dbReference>
<evidence type="ECO:0000313" key="2">
    <source>
        <dbReference type="Proteomes" id="UP000032336"/>
    </source>
</evidence>
<dbReference type="STRING" id="1121877.FEAC_06640"/>
<gene>
    <name evidence="1" type="ORF">FEAC_06640</name>
</gene>
<sequence>MALLEHFRYLARYAAIDDPEIVTEFGYLLAEAASDPMELAPALVQLLRMMPAAVEIWSTANSVLGAIDHADAAAEFGWSLISHLSSCDLHQTRTMPLALSSHSALHLGAFHECITCSVRLLPDELLQRYAIHFGYQVDQLGSHPVYVDGARILPGHYHWPQLAPILADRL</sequence>
<name>A0A0D8FW93_9ACTN</name>
<evidence type="ECO:0000313" key="1">
    <source>
        <dbReference type="EMBL" id="KJE77555.1"/>
    </source>
</evidence>
<proteinExistence type="predicted"/>
<dbReference type="AlphaFoldDB" id="A0A0D8FW93"/>